<dbReference type="InterPro" id="IPR011763">
    <property type="entry name" value="COA_CT_C"/>
</dbReference>
<dbReference type="GO" id="GO:0005524">
    <property type="term" value="F:ATP binding"/>
    <property type="evidence" value="ECO:0007669"/>
    <property type="project" value="UniProtKB-KW"/>
</dbReference>
<sequence>MHNYLDFEKPISDLEGKILELRKLAGEDESVDTGEEIARLETRARDAMAEIYSRLNPWQKTQVARHPARPHFQDYAKALFDEFTPLAGDRKFAEDAAIQAGFARFQGQPVALIGQEKGHDTKTRIHHNFGSARPEGYRKAIRLMELADRFGIPVVTLIDTAGAYPGVGAEERGQAEAIARSTETCLNIKVPLISVVIGEGGSGGAIAIATGNRVYMLEHAIYSVISPEGAASILWRDATRAKDAATSMKITAQDLQEFGIIDGIIDEPVGGAHRDPDSVMSHTSDVISGALSELSEQSGDELRSNRRKKFLKIGRQIG</sequence>
<accession>A9D811</accession>
<dbReference type="GO" id="GO:0003989">
    <property type="term" value="F:acetyl-CoA carboxylase activity"/>
    <property type="evidence" value="ECO:0007669"/>
    <property type="project" value="InterPro"/>
</dbReference>
<evidence type="ECO:0000313" key="12">
    <source>
        <dbReference type="EMBL" id="EDQ33195.1"/>
    </source>
</evidence>
<dbReference type="NCBIfam" id="NF004344">
    <property type="entry name" value="PRK05724.1"/>
    <property type="match status" value="1"/>
</dbReference>
<comment type="caution">
    <text evidence="12">The sequence shown here is derived from an EMBL/GenBank/DDBJ whole genome shotgun (WGS) entry which is preliminary data.</text>
</comment>
<evidence type="ECO:0000256" key="3">
    <source>
        <dbReference type="ARBA" id="ARBA00022679"/>
    </source>
</evidence>
<dbReference type="InterPro" id="IPR029045">
    <property type="entry name" value="ClpP/crotonase-like_dom_sf"/>
</dbReference>
<reference evidence="12 13" key="1">
    <citation type="submission" date="2007-10" db="EMBL/GenBank/DDBJ databases">
        <authorList>
            <person name="Wagner-Dobler I."/>
            <person name="Ferriera S."/>
            <person name="Johnson J."/>
            <person name="Kravitz S."/>
            <person name="Beeson K."/>
            <person name="Sutton G."/>
            <person name="Rogers Y.-H."/>
            <person name="Friedman R."/>
            <person name="Frazier M."/>
            <person name="Venter J.C."/>
        </authorList>
    </citation>
    <scope>NUCLEOTIDE SEQUENCE [LARGE SCALE GENOMIC DNA]</scope>
    <source>
        <strain evidence="12 13">DFL-43</strain>
    </source>
</reference>
<keyword evidence="12" id="KW-0436">Ligase</keyword>
<keyword evidence="8 10" id="KW-0275">Fatty acid biosynthesis</keyword>
<comment type="catalytic activity">
    <reaction evidence="9 10">
        <text>N(6)-carboxybiotinyl-L-lysyl-[protein] + acetyl-CoA = N(6)-biotinyl-L-lysyl-[protein] + malonyl-CoA</text>
        <dbReference type="Rhea" id="RHEA:54728"/>
        <dbReference type="Rhea" id="RHEA-COMP:10505"/>
        <dbReference type="Rhea" id="RHEA-COMP:10506"/>
        <dbReference type="ChEBI" id="CHEBI:57288"/>
        <dbReference type="ChEBI" id="CHEBI:57384"/>
        <dbReference type="ChEBI" id="CHEBI:83144"/>
        <dbReference type="ChEBI" id="CHEBI:83145"/>
        <dbReference type="EC" id="2.1.3.15"/>
    </reaction>
</comment>
<dbReference type="Gene3D" id="3.90.226.10">
    <property type="entry name" value="2-enoyl-CoA Hydratase, Chain A, domain 1"/>
    <property type="match status" value="1"/>
</dbReference>
<evidence type="ECO:0000256" key="9">
    <source>
        <dbReference type="ARBA" id="ARBA00049152"/>
    </source>
</evidence>
<organism evidence="12 13">
    <name type="scientific">Hoeflea phototrophica (strain DSM 17068 / NCIMB 14078 / DFL-43)</name>
    <dbReference type="NCBI Taxonomy" id="411684"/>
    <lineage>
        <taxon>Bacteria</taxon>
        <taxon>Pseudomonadati</taxon>
        <taxon>Pseudomonadota</taxon>
        <taxon>Alphaproteobacteria</taxon>
        <taxon>Hyphomicrobiales</taxon>
        <taxon>Rhizobiaceae</taxon>
        <taxon>Hoeflea</taxon>
    </lineage>
</organism>
<evidence type="ECO:0000256" key="4">
    <source>
        <dbReference type="ARBA" id="ARBA00022741"/>
    </source>
</evidence>
<evidence type="ECO:0000256" key="1">
    <source>
        <dbReference type="ARBA" id="ARBA00004956"/>
    </source>
</evidence>
<comment type="pathway">
    <text evidence="1 10">Lipid metabolism; malonyl-CoA biosynthesis; malonyl-CoA from acetyl-CoA: step 1/1.</text>
</comment>
<comment type="similarity">
    <text evidence="10">Belongs to the AccA family.</text>
</comment>
<keyword evidence="7 10" id="KW-0443">Lipid metabolism</keyword>
<comment type="subunit">
    <text evidence="10">Acetyl-CoA carboxylase is a heterohexamer composed of biotin carboxyl carrier protein (AccB), biotin carboxylase (AccC) and two subunits each of ACCase subunit alpha (AccA) and ACCase subunit beta (AccD).</text>
</comment>
<keyword evidence="5 10" id="KW-0276">Fatty acid metabolism</keyword>
<evidence type="ECO:0000313" key="13">
    <source>
        <dbReference type="Proteomes" id="UP000004291"/>
    </source>
</evidence>
<evidence type="ECO:0000256" key="10">
    <source>
        <dbReference type="HAMAP-Rule" id="MF_00823"/>
    </source>
</evidence>
<dbReference type="GO" id="GO:0016743">
    <property type="term" value="F:carboxyl- or carbamoyltransferase activity"/>
    <property type="evidence" value="ECO:0007669"/>
    <property type="project" value="UniProtKB-UniRule"/>
</dbReference>
<dbReference type="RefSeq" id="WP_007199152.1">
    <property type="nucleotide sequence ID" value="NZ_CM002917.1"/>
</dbReference>
<evidence type="ECO:0000259" key="11">
    <source>
        <dbReference type="PROSITE" id="PS50989"/>
    </source>
</evidence>
<keyword evidence="4 10" id="KW-0547">Nucleotide-binding</keyword>
<dbReference type="PANTHER" id="PTHR42853:SF3">
    <property type="entry name" value="ACETYL-COENZYME A CARBOXYLASE CARBOXYL TRANSFERASE SUBUNIT ALPHA, CHLOROPLASTIC"/>
    <property type="match status" value="1"/>
</dbReference>
<dbReference type="eggNOG" id="COG0825">
    <property type="taxonomic scope" value="Bacteria"/>
</dbReference>
<evidence type="ECO:0000256" key="2">
    <source>
        <dbReference type="ARBA" id="ARBA00022516"/>
    </source>
</evidence>
<dbReference type="STRING" id="411684.HPDFL43_17006"/>
<dbReference type="GO" id="GO:0006633">
    <property type="term" value="P:fatty acid biosynthetic process"/>
    <property type="evidence" value="ECO:0007669"/>
    <property type="project" value="UniProtKB-KW"/>
</dbReference>
<feature type="domain" description="CoA carboxyltransferase C-terminal" evidence="11">
    <location>
        <begin position="39"/>
        <end position="293"/>
    </location>
</feature>
<dbReference type="InterPro" id="IPR001095">
    <property type="entry name" value="Acetyl_CoA_COase_a_su"/>
</dbReference>
<dbReference type="OrthoDB" id="9808023at2"/>
<comment type="subcellular location">
    <subcellularLocation>
        <location evidence="10">Cytoplasm</location>
    </subcellularLocation>
</comment>
<comment type="function">
    <text evidence="10">Component of the acetyl coenzyme A carboxylase (ACC) complex. First, biotin carboxylase catalyzes the carboxylation of biotin on its carrier protein (BCCP) and then the CO(2) group is transferred by the carboxyltransferase to acetyl-CoA to form malonyl-CoA.</text>
</comment>
<gene>
    <name evidence="10" type="primary">accA</name>
    <name evidence="12" type="ORF">HPDFL43_17006</name>
</gene>
<dbReference type="PANTHER" id="PTHR42853">
    <property type="entry name" value="ACETYL-COENZYME A CARBOXYLASE CARBOXYL TRANSFERASE SUBUNIT ALPHA"/>
    <property type="match status" value="1"/>
</dbReference>
<dbReference type="UniPathway" id="UPA00655">
    <property type="reaction ID" value="UER00711"/>
</dbReference>
<dbReference type="Pfam" id="PF03255">
    <property type="entry name" value="ACCA"/>
    <property type="match status" value="1"/>
</dbReference>
<dbReference type="SUPFAM" id="SSF52096">
    <property type="entry name" value="ClpP/crotonase"/>
    <property type="match status" value="1"/>
</dbReference>
<dbReference type="AlphaFoldDB" id="A9D811"/>
<keyword evidence="2 10" id="KW-0444">Lipid biosynthesis</keyword>
<evidence type="ECO:0000256" key="7">
    <source>
        <dbReference type="ARBA" id="ARBA00023098"/>
    </source>
</evidence>
<keyword evidence="10" id="KW-0963">Cytoplasm</keyword>
<dbReference type="GO" id="GO:0009317">
    <property type="term" value="C:acetyl-CoA carboxylase complex"/>
    <property type="evidence" value="ECO:0007669"/>
    <property type="project" value="InterPro"/>
</dbReference>
<protein>
    <recommendedName>
        <fullName evidence="10">Acetyl-coenzyme A carboxylase carboxyl transferase subunit alpha</fullName>
        <shortName evidence="10">ACCase subunit alpha</shortName>
        <shortName evidence="10">Acetyl-CoA carboxylase carboxyltransferase subunit alpha</shortName>
        <ecNumber evidence="10">2.1.3.15</ecNumber>
    </recommendedName>
</protein>
<evidence type="ECO:0000256" key="6">
    <source>
        <dbReference type="ARBA" id="ARBA00022840"/>
    </source>
</evidence>
<name>A9D811_HOEPD</name>
<dbReference type="NCBIfam" id="TIGR00513">
    <property type="entry name" value="accA"/>
    <property type="match status" value="1"/>
</dbReference>
<keyword evidence="6 10" id="KW-0067">ATP-binding</keyword>
<dbReference type="GO" id="GO:2001295">
    <property type="term" value="P:malonyl-CoA biosynthetic process"/>
    <property type="evidence" value="ECO:0007669"/>
    <property type="project" value="UniProtKB-UniRule"/>
</dbReference>
<evidence type="ECO:0000256" key="5">
    <source>
        <dbReference type="ARBA" id="ARBA00022832"/>
    </source>
</evidence>
<dbReference type="HAMAP" id="MF_00823">
    <property type="entry name" value="AcetylCoA_CT_alpha"/>
    <property type="match status" value="1"/>
</dbReference>
<dbReference type="PROSITE" id="PS50989">
    <property type="entry name" value="COA_CT_CTER"/>
    <property type="match status" value="1"/>
</dbReference>
<dbReference type="PRINTS" id="PR01069">
    <property type="entry name" value="ACCCTRFRASEA"/>
</dbReference>
<dbReference type="EC" id="2.1.3.15" evidence="10"/>
<dbReference type="EMBL" id="ABIA03000004">
    <property type="protein sequence ID" value="EDQ33195.1"/>
    <property type="molecule type" value="Genomic_DNA"/>
</dbReference>
<evidence type="ECO:0000256" key="8">
    <source>
        <dbReference type="ARBA" id="ARBA00023160"/>
    </source>
</evidence>
<keyword evidence="13" id="KW-1185">Reference proteome</keyword>
<keyword evidence="3 10" id="KW-0808">Transferase</keyword>
<dbReference type="NCBIfam" id="NF041504">
    <property type="entry name" value="AccA_sub"/>
    <property type="match status" value="1"/>
</dbReference>
<dbReference type="HOGENOM" id="CLU_015486_0_2_5"/>
<dbReference type="Proteomes" id="UP000004291">
    <property type="component" value="Chromosome"/>
</dbReference>
<reference evidence="12 13" key="2">
    <citation type="submission" date="2012-06" db="EMBL/GenBank/DDBJ databases">
        <authorList>
            <person name="Fiebig A."/>
        </authorList>
    </citation>
    <scope>NUCLEOTIDE SEQUENCE [LARGE SCALE GENOMIC DNA]</scope>
    <source>
        <strain evidence="12 13">DFL-43</strain>
    </source>
</reference>
<proteinExistence type="inferred from homology"/>